<sequence length="115" mass="12589">MLKSRPLASVDLTADPIELAKEMRKSFSFSDITPKAKQCSIEGQTFEFGGHKTEGFWVNWNGSTTTAAGSKDQKFILYLHGGGYMVGDIEAYGGYECYISKGGIRQGCLARHLNA</sequence>
<evidence type="ECO:0000313" key="5">
    <source>
        <dbReference type="Proteomes" id="UP000663829"/>
    </source>
</evidence>
<evidence type="ECO:0008006" key="6">
    <source>
        <dbReference type="Google" id="ProtNLM"/>
    </source>
</evidence>
<gene>
    <name evidence="1" type="ORF">GPM918_LOCUS18767</name>
    <name evidence="2" type="ORF">OVA965_LOCUS21879</name>
    <name evidence="3" type="ORF">SRO942_LOCUS18763</name>
    <name evidence="4" type="ORF">TMI583_LOCUS22588</name>
</gene>
<dbReference type="Proteomes" id="UP000681722">
    <property type="component" value="Unassembled WGS sequence"/>
</dbReference>
<dbReference type="EMBL" id="CAJNOK010012131">
    <property type="protein sequence ID" value="CAF1156658.1"/>
    <property type="molecule type" value="Genomic_DNA"/>
</dbReference>
<name>A0A814P5C1_9BILA</name>
<dbReference type="EMBL" id="CAJNOQ010005520">
    <property type="protein sequence ID" value="CAF1101446.1"/>
    <property type="molecule type" value="Genomic_DNA"/>
</dbReference>
<dbReference type="Proteomes" id="UP000663829">
    <property type="component" value="Unassembled WGS sequence"/>
</dbReference>
<reference evidence="1" key="1">
    <citation type="submission" date="2021-02" db="EMBL/GenBank/DDBJ databases">
        <authorList>
            <person name="Nowell W R."/>
        </authorList>
    </citation>
    <scope>NUCLEOTIDE SEQUENCE</scope>
</reference>
<proteinExistence type="predicted"/>
<dbReference type="EMBL" id="CAJOBA010033650">
    <property type="protein sequence ID" value="CAF3968100.1"/>
    <property type="molecule type" value="Genomic_DNA"/>
</dbReference>
<organism evidence="1 5">
    <name type="scientific">Didymodactylos carnosus</name>
    <dbReference type="NCBI Taxonomy" id="1234261"/>
    <lineage>
        <taxon>Eukaryota</taxon>
        <taxon>Metazoa</taxon>
        <taxon>Spiralia</taxon>
        <taxon>Gnathifera</taxon>
        <taxon>Rotifera</taxon>
        <taxon>Eurotatoria</taxon>
        <taxon>Bdelloidea</taxon>
        <taxon>Philodinida</taxon>
        <taxon>Philodinidae</taxon>
        <taxon>Didymodactylos</taxon>
    </lineage>
</organism>
<dbReference type="Proteomes" id="UP000677228">
    <property type="component" value="Unassembled WGS sequence"/>
</dbReference>
<dbReference type="Gene3D" id="3.40.50.1820">
    <property type="entry name" value="alpha/beta hydrolase"/>
    <property type="match status" value="1"/>
</dbReference>
<dbReference type="Proteomes" id="UP000682733">
    <property type="component" value="Unassembled WGS sequence"/>
</dbReference>
<evidence type="ECO:0000313" key="4">
    <source>
        <dbReference type="EMBL" id="CAF3968100.1"/>
    </source>
</evidence>
<protein>
    <recommendedName>
        <fullName evidence="6">Alpha/beta hydrolase fold-3 domain-containing protein</fullName>
    </recommendedName>
</protein>
<evidence type="ECO:0000313" key="1">
    <source>
        <dbReference type="EMBL" id="CAF1101446.1"/>
    </source>
</evidence>
<evidence type="ECO:0000313" key="2">
    <source>
        <dbReference type="EMBL" id="CAF1156658.1"/>
    </source>
</evidence>
<accession>A0A814P5C1</accession>
<comment type="caution">
    <text evidence="1">The sequence shown here is derived from an EMBL/GenBank/DDBJ whole genome shotgun (WGS) entry which is preliminary data.</text>
</comment>
<dbReference type="EMBL" id="CAJOBC010005517">
    <property type="protein sequence ID" value="CAF3866291.1"/>
    <property type="molecule type" value="Genomic_DNA"/>
</dbReference>
<dbReference type="AlphaFoldDB" id="A0A814P5C1"/>
<keyword evidence="5" id="KW-1185">Reference proteome</keyword>
<evidence type="ECO:0000313" key="3">
    <source>
        <dbReference type="EMBL" id="CAF3866291.1"/>
    </source>
</evidence>
<dbReference type="InterPro" id="IPR029058">
    <property type="entry name" value="AB_hydrolase_fold"/>
</dbReference>